<feature type="compositionally biased region" description="Low complexity" evidence="1">
    <location>
        <begin position="141"/>
        <end position="150"/>
    </location>
</feature>
<dbReference type="OrthoDB" id="4137658at2759"/>
<organism evidence="2 3">
    <name type="scientific">Piloderma croceum (strain F 1598)</name>
    <dbReference type="NCBI Taxonomy" id="765440"/>
    <lineage>
        <taxon>Eukaryota</taxon>
        <taxon>Fungi</taxon>
        <taxon>Dikarya</taxon>
        <taxon>Basidiomycota</taxon>
        <taxon>Agaricomycotina</taxon>
        <taxon>Agaricomycetes</taxon>
        <taxon>Agaricomycetidae</taxon>
        <taxon>Atheliales</taxon>
        <taxon>Atheliaceae</taxon>
        <taxon>Piloderma</taxon>
    </lineage>
</organism>
<feature type="compositionally biased region" description="Acidic residues" evidence="1">
    <location>
        <begin position="749"/>
        <end position="762"/>
    </location>
</feature>
<dbReference type="HOGENOM" id="CLU_021112_0_0_1"/>
<reference evidence="2 3" key="1">
    <citation type="submission" date="2014-04" db="EMBL/GenBank/DDBJ databases">
        <authorList>
            <consortium name="DOE Joint Genome Institute"/>
            <person name="Kuo A."/>
            <person name="Tarkka M."/>
            <person name="Buscot F."/>
            <person name="Kohler A."/>
            <person name="Nagy L.G."/>
            <person name="Floudas D."/>
            <person name="Copeland A."/>
            <person name="Barry K.W."/>
            <person name="Cichocki N."/>
            <person name="Veneault-Fourrey C."/>
            <person name="LaButti K."/>
            <person name="Lindquist E.A."/>
            <person name="Lipzen A."/>
            <person name="Lundell T."/>
            <person name="Morin E."/>
            <person name="Murat C."/>
            <person name="Sun H."/>
            <person name="Tunlid A."/>
            <person name="Henrissat B."/>
            <person name="Grigoriev I.V."/>
            <person name="Hibbett D.S."/>
            <person name="Martin F."/>
            <person name="Nordberg H.P."/>
            <person name="Cantor M.N."/>
            <person name="Hua S.X."/>
        </authorList>
    </citation>
    <scope>NUCLEOTIDE SEQUENCE [LARGE SCALE GENOMIC DNA]</scope>
    <source>
        <strain evidence="2 3">F 1598</strain>
    </source>
</reference>
<reference evidence="3" key="2">
    <citation type="submission" date="2015-01" db="EMBL/GenBank/DDBJ databases">
        <title>Evolutionary Origins and Diversification of the Mycorrhizal Mutualists.</title>
        <authorList>
            <consortium name="DOE Joint Genome Institute"/>
            <consortium name="Mycorrhizal Genomics Consortium"/>
            <person name="Kohler A."/>
            <person name="Kuo A."/>
            <person name="Nagy L.G."/>
            <person name="Floudas D."/>
            <person name="Copeland A."/>
            <person name="Barry K.W."/>
            <person name="Cichocki N."/>
            <person name="Veneault-Fourrey C."/>
            <person name="LaButti K."/>
            <person name="Lindquist E.A."/>
            <person name="Lipzen A."/>
            <person name="Lundell T."/>
            <person name="Morin E."/>
            <person name="Murat C."/>
            <person name="Riley R."/>
            <person name="Ohm R."/>
            <person name="Sun H."/>
            <person name="Tunlid A."/>
            <person name="Henrissat B."/>
            <person name="Grigoriev I.V."/>
            <person name="Hibbett D.S."/>
            <person name="Martin F."/>
        </authorList>
    </citation>
    <scope>NUCLEOTIDE SEQUENCE [LARGE SCALE GENOMIC DNA]</scope>
    <source>
        <strain evidence="3">F 1598</strain>
    </source>
</reference>
<dbReference type="AlphaFoldDB" id="A0A0C3AM33"/>
<feature type="region of interest" description="Disordered" evidence="1">
    <location>
        <begin position="93"/>
        <end position="127"/>
    </location>
</feature>
<accession>A0A0C3AM33</accession>
<feature type="compositionally biased region" description="Low complexity" evidence="1">
    <location>
        <begin position="715"/>
        <end position="725"/>
    </location>
</feature>
<dbReference type="Proteomes" id="UP000054166">
    <property type="component" value="Unassembled WGS sequence"/>
</dbReference>
<dbReference type="EMBL" id="KN833053">
    <property type="protein sequence ID" value="KIM74963.1"/>
    <property type="molecule type" value="Genomic_DNA"/>
</dbReference>
<evidence type="ECO:0000256" key="1">
    <source>
        <dbReference type="SAM" id="MobiDB-lite"/>
    </source>
</evidence>
<evidence type="ECO:0000313" key="3">
    <source>
        <dbReference type="Proteomes" id="UP000054166"/>
    </source>
</evidence>
<protein>
    <submittedName>
        <fullName evidence="2">Uncharacterized protein</fullName>
    </submittedName>
</protein>
<evidence type="ECO:0000313" key="2">
    <source>
        <dbReference type="EMBL" id="KIM74963.1"/>
    </source>
</evidence>
<keyword evidence="3" id="KW-1185">Reference proteome</keyword>
<feature type="region of interest" description="Disordered" evidence="1">
    <location>
        <begin position="712"/>
        <end position="762"/>
    </location>
</feature>
<feature type="compositionally biased region" description="Acidic residues" evidence="1">
    <location>
        <begin position="151"/>
        <end position="165"/>
    </location>
</feature>
<dbReference type="STRING" id="765440.A0A0C3AM33"/>
<feature type="region of interest" description="Disordered" evidence="1">
    <location>
        <begin position="141"/>
        <end position="178"/>
    </location>
</feature>
<proteinExistence type="predicted"/>
<feature type="compositionally biased region" description="Polar residues" evidence="1">
    <location>
        <begin position="93"/>
        <end position="105"/>
    </location>
</feature>
<sequence length="762" mass="84831">MEENYPATEILRQKFRSLISLTQIVSAINNDGHPTLPSAADNKPSNVPHEWQIFDDILDAIANILVRKDEVVAVALSGSTIVAVQGQEEQEVMVTTGSESDSANADQLDAEQEVEVTMGSESDSANAKQLDVDQLDADADTAAAAAADTDTAADTDAAADADQLDTDQSASVADNKPDFEPRNYSKILVSGIAAVVNPQLEDEKHYTFPEGCQCMLIPKGKSHLPKARLAPDQLCNRFLKKIEDGDPLANHISTVEDYLRNHRQVLDVTDRANHENLFALYLVAQCWPKMLRRISSWSSQGYILMLSKVKEEELRTSISSGLHPNRSNHDLARIVLIMVKRGVMESMIMKACGKPSWSSEQLTNLVAMFTQLKEPGTPQQHDYMYGPTTCIEFHRLLLATLLAFGKALFALKDTPRMSGTDWGQKCQHVWFCGGLLREIASSLMLRQHLQTCQKWLSIPINKEVDLKHYQDYTGFPLLVCRNPNTDNPAHDDGGDISLDGSESLDQVFLKWIRLLQKSLSEIPPVSLLAVRFPKSPLPLEPWETTVDYVVGNTPGQLYNAKDVKNIILSYIQSAQQTQNPLITKWKPAIHGHKIHFDCTIHCESALGSLATYALQLPFEQIKDYSELKELLQNIDQTLIGISKRCCPGCWELLEVLNGPHRFGARGHHPTVFQVELPPWLPKRAVKEMVARFSQILREQIFIMMLDRAKQRQARRSSNQSASASSTGSHRKSILRADIDSDMFGNNDVALDDGSDSSVASED</sequence>
<name>A0A0C3AM33_PILCF</name>
<dbReference type="InParanoid" id="A0A0C3AM33"/>
<gene>
    <name evidence="2" type="ORF">PILCRDRAFT_14027</name>
</gene>